<keyword evidence="1 8" id="KW-0813">Transport</keyword>
<feature type="transmembrane region" description="Helical" evidence="8">
    <location>
        <begin position="162"/>
        <end position="181"/>
    </location>
</feature>
<evidence type="ECO:0000256" key="5">
    <source>
        <dbReference type="ARBA" id="ARBA00023065"/>
    </source>
</evidence>
<keyword evidence="7 8" id="KW-0464">Manganese</keyword>
<dbReference type="EMBL" id="LZDL01000008">
    <property type="protein sequence ID" value="OBX47561.1"/>
    <property type="molecule type" value="Genomic_DNA"/>
</dbReference>
<organism evidence="9 10">
    <name type="scientific">Haemophilus haemolyticus</name>
    <dbReference type="NCBI Taxonomy" id="726"/>
    <lineage>
        <taxon>Bacteria</taxon>
        <taxon>Pseudomonadati</taxon>
        <taxon>Pseudomonadota</taxon>
        <taxon>Gammaproteobacteria</taxon>
        <taxon>Pasteurellales</taxon>
        <taxon>Pasteurellaceae</taxon>
        <taxon>Haemophilus</taxon>
    </lineage>
</organism>
<dbReference type="Pfam" id="PF02659">
    <property type="entry name" value="Mntp"/>
    <property type="match status" value="1"/>
</dbReference>
<protein>
    <recommendedName>
        <fullName evidence="8">Putative manganese efflux pump MntP</fullName>
    </recommendedName>
</protein>
<feature type="transmembrane region" description="Helical" evidence="8">
    <location>
        <begin position="117"/>
        <end position="150"/>
    </location>
</feature>
<dbReference type="Proteomes" id="UP000092611">
    <property type="component" value="Unassembled WGS sequence"/>
</dbReference>
<evidence type="ECO:0000256" key="4">
    <source>
        <dbReference type="ARBA" id="ARBA00022989"/>
    </source>
</evidence>
<evidence type="ECO:0000256" key="1">
    <source>
        <dbReference type="ARBA" id="ARBA00022448"/>
    </source>
</evidence>
<feature type="transmembrane region" description="Helical" evidence="8">
    <location>
        <begin position="71"/>
        <end position="89"/>
    </location>
</feature>
<dbReference type="OrthoDB" id="9811590at2"/>
<dbReference type="PANTHER" id="PTHR35529:SF1">
    <property type="entry name" value="MANGANESE EFFLUX PUMP MNTP-RELATED"/>
    <property type="match status" value="1"/>
</dbReference>
<dbReference type="AlphaFoldDB" id="A0A1B8PG20"/>
<comment type="caution">
    <text evidence="8">Lacks conserved residue(s) required for the propagation of feature annotation.</text>
</comment>
<dbReference type="InterPro" id="IPR022929">
    <property type="entry name" value="Put_MntP"/>
</dbReference>
<keyword evidence="5 8" id="KW-0406">Ion transport</keyword>
<dbReference type="GO" id="GO:0005886">
    <property type="term" value="C:plasma membrane"/>
    <property type="evidence" value="ECO:0007669"/>
    <property type="project" value="UniProtKB-SubCell"/>
</dbReference>
<name>A0A1B8PG20_HAEHA</name>
<evidence type="ECO:0000313" key="10">
    <source>
        <dbReference type="Proteomes" id="UP000092611"/>
    </source>
</evidence>
<evidence type="ECO:0000256" key="3">
    <source>
        <dbReference type="ARBA" id="ARBA00022692"/>
    </source>
</evidence>
<sequence length="188" mass="20540">MSFYTLCIIALGLSMDSFAVSIPKGIALRSFRWKHTLYISLCFGFFQGIMLAIGFFVGLQFSSMIQDWDHWIGFVLLALIGINMVREGLNTDSEASVEPSINLKCLLTLGLATSVDALAIGISFAFLSVDIFSAMVIIALTTFIVSLFGVKSGHFLGQKFRSKAEIFGGIVLIGIGISLLYEHGIFTF</sequence>
<keyword evidence="6 8" id="KW-0472">Membrane</keyword>
<keyword evidence="2 8" id="KW-1003">Cell membrane</keyword>
<feature type="transmembrane region" description="Helical" evidence="8">
    <location>
        <begin position="37"/>
        <end position="59"/>
    </location>
</feature>
<proteinExistence type="inferred from homology"/>
<evidence type="ECO:0000256" key="8">
    <source>
        <dbReference type="HAMAP-Rule" id="MF_01521"/>
    </source>
</evidence>
<keyword evidence="4 8" id="KW-1133">Transmembrane helix</keyword>
<comment type="caution">
    <text evidence="9">The sequence shown here is derived from an EMBL/GenBank/DDBJ whole genome shotgun (WGS) entry which is preliminary data.</text>
</comment>
<dbReference type="InterPro" id="IPR003810">
    <property type="entry name" value="Mntp/YtaF"/>
</dbReference>
<dbReference type="PANTHER" id="PTHR35529">
    <property type="entry name" value="MANGANESE EFFLUX PUMP MNTP-RELATED"/>
    <property type="match status" value="1"/>
</dbReference>
<accession>A0A1B8PG20</accession>
<comment type="similarity">
    <text evidence="8">Belongs to the MntP (TC 9.B.29) family.</text>
</comment>
<reference evidence="9 10" key="1">
    <citation type="submission" date="2016-06" db="EMBL/GenBank/DDBJ databases">
        <title>Draft genome of Haemophilus haemolyticus CCUG 24149.</title>
        <authorList>
            <person name="Engstrom-Jakobsson H."/>
            <person name="Salva-Serra F."/>
            <person name="Thorell K."/>
            <person name="Gonzales-Siles L."/>
            <person name="Karlsson R."/>
            <person name="Boulund F."/>
            <person name="Engstrand L."/>
            <person name="Kristiansson E."/>
            <person name="Moore E."/>
        </authorList>
    </citation>
    <scope>NUCLEOTIDE SEQUENCE [LARGE SCALE GENOMIC DNA]</scope>
    <source>
        <strain evidence="9 10">CCUG 24149</strain>
    </source>
</reference>
<evidence type="ECO:0000256" key="2">
    <source>
        <dbReference type="ARBA" id="ARBA00022475"/>
    </source>
</evidence>
<evidence type="ECO:0000256" key="6">
    <source>
        <dbReference type="ARBA" id="ARBA00023136"/>
    </source>
</evidence>
<dbReference type="RefSeq" id="WP_065246132.1">
    <property type="nucleotide sequence ID" value="NZ_LZDL01000008.1"/>
</dbReference>
<dbReference type="HAMAP" id="MF_01521">
    <property type="entry name" value="MntP_pump"/>
    <property type="match status" value="1"/>
</dbReference>
<gene>
    <name evidence="8" type="primary">mntP</name>
    <name evidence="9" type="ORF">A9Z62_08595</name>
</gene>
<keyword evidence="3 8" id="KW-0812">Transmembrane</keyword>
<comment type="subcellular location">
    <subcellularLocation>
        <location evidence="8">Cell membrane</location>
        <topology evidence="8">Multi-pass membrane protein</topology>
    </subcellularLocation>
</comment>
<comment type="function">
    <text evidence="8">Probably functions as a manganese efflux pump.</text>
</comment>
<evidence type="ECO:0000313" key="9">
    <source>
        <dbReference type="EMBL" id="OBX47561.1"/>
    </source>
</evidence>
<dbReference type="GO" id="GO:0005384">
    <property type="term" value="F:manganese ion transmembrane transporter activity"/>
    <property type="evidence" value="ECO:0007669"/>
    <property type="project" value="UniProtKB-UniRule"/>
</dbReference>
<evidence type="ECO:0000256" key="7">
    <source>
        <dbReference type="ARBA" id="ARBA00023211"/>
    </source>
</evidence>